<evidence type="ECO:0000313" key="2">
    <source>
        <dbReference type="Proteomes" id="UP000193866"/>
    </source>
</evidence>
<dbReference type="EMBL" id="LQPG01000010">
    <property type="protein sequence ID" value="ORW12704.1"/>
    <property type="molecule type" value="Genomic_DNA"/>
</dbReference>
<proteinExistence type="predicted"/>
<sequence length="328" mass="36389">MAEEAKLHHTVPQFYLRGFADDAARITTVRLPGEKRYTSRVKNTAAINRFYSIDGHPDGADAFEKALSDLEGTAASILRMIERRIWPLSEEQRAALATFLVVQYLRGPDHRRTLEYLGGQMISLEAAAIGRENVQDWVKDRYGLKLDEDEAEAVWQQASQPGGPPVTISPAEHIKEMLQTAQELLRYVWCRPWTLIRFGRRSLITSDSPVGLVPRPGSGPGRGVGFLTAWGITFPLTRRLGLIMGDVESLAEANVPVERVRAGELDRVEPATTRLAKFINDVTVHSASEYLYHHPDDGEALPSPLPEPTLTNITGPSPEALAELFSSE</sequence>
<dbReference type="RefSeq" id="WP_085263590.1">
    <property type="nucleotide sequence ID" value="NZ_JACKVG010000012.1"/>
</dbReference>
<dbReference type="Proteomes" id="UP000193866">
    <property type="component" value="Unassembled WGS sequence"/>
</dbReference>
<accession>A0A1X1YNQ0</accession>
<evidence type="ECO:0000313" key="1">
    <source>
        <dbReference type="EMBL" id="ORW12704.1"/>
    </source>
</evidence>
<organism evidence="1 2">
    <name type="scientific">Mycolicibacter longobardus</name>
    <dbReference type="NCBI Taxonomy" id="1108812"/>
    <lineage>
        <taxon>Bacteria</taxon>
        <taxon>Bacillati</taxon>
        <taxon>Actinomycetota</taxon>
        <taxon>Actinomycetes</taxon>
        <taxon>Mycobacteriales</taxon>
        <taxon>Mycobacteriaceae</taxon>
        <taxon>Mycolicibacter</taxon>
    </lineage>
</organism>
<dbReference type="STRING" id="1108812.AWC16_05905"/>
<comment type="caution">
    <text evidence="1">The sequence shown here is derived from an EMBL/GenBank/DDBJ whole genome shotgun (WGS) entry which is preliminary data.</text>
</comment>
<keyword evidence="2" id="KW-1185">Reference proteome</keyword>
<protein>
    <recommendedName>
        <fullName evidence="3">DUF4238 domain-containing protein</fullName>
    </recommendedName>
</protein>
<dbReference type="OrthoDB" id="580988at2"/>
<dbReference type="InterPro" id="IPR025332">
    <property type="entry name" value="DUF4238"/>
</dbReference>
<dbReference type="Pfam" id="PF14022">
    <property type="entry name" value="DUF4238"/>
    <property type="match status" value="1"/>
</dbReference>
<gene>
    <name evidence="1" type="ORF">AWC16_05905</name>
</gene>
<dbReference type="AlphaFoldDB" id="A0A1X1YNQ0"/>
<evidence type="ECO:0008006" key="3">
    <source>
        <dbReference type="Google" id="ProtNLM"/>
    </source>
</evidence>
<reference evidence="1 2" key="1">
    <citation type="submission" date="2016-01" db="EMBL/GenBank/DDBJ databases">
        <title>The new phylogeny of the genus Mycobacterium.</title>
        <authorList>
            <person name="Tarcisio F."/>
            <person name="Conor M."/>
            <person name="Antonella G."/>
            <person name="Elisabetta G."/>
            <person name="Giulia F.S."/>
            <person name="Sara T."/>
            <person name="Anna F."/>
            <person name="Clotilde B."/>
            <person name="Roberto B."/>
            <person name="Veronica D.S."/>
            <person name="Fabio R."/>
            <person name="Monica P."/>
            <person name="Olivier J."/>
            <person name="Enrico T."/>
            <person name="Nicola S."/>
        </authorList>
    </citation>
    <scope>NUCLEOTIDE SEQUENCE [LARGE SCALE GENOMIC DNA]</scope>
    <source>
        <strain evidence="1 2">DSM 45394</strain>
    </source>
</reference>
<name>A0A1X1YNQ0_9MYCO</name>